<organism evidence="1 2">
    <name type="scientific">Caballeronia arvi</name>
    <dbReference type="NCBI Taxonomy" id="1777135"/>
    <lineage>
        <taxon>Bacteria</taxon>
        <taxon>Pseudomonadati</taxon>
        <taxon>Pseudomonadota</taxon>
        <taxon>Betaproteobacteria</taxon>
        <taxon>Burkholderiales</taxon>
        <taxon>Burkholderiaceae</taxon>
        <taxon>Caballeronia</taxon>
    </lineage>
</organism>
<protein>
    <recommendedName>
        <fullName evidence="3">TetR family transcriptional regulator</fullName>
    </recommendedName>
</protein>
<reference evidence="1" key="1">
    <citation type="submission" date="2016-01" db="EMBL/GenBank/DDBJ databases">
        <authorList>
            <person name="Peeters C."/>
        </authorList>
    </citation>
    <scope>NUCLEOTIDE SEQUENCE [LARGE SCALE GENOMIC DNA]</scope>
    <source>
        <strain evidence="1">LMG 29317</strain>
    </source>
</reference>
<dbReference type="SUPFAM" id="SSF46689">
    <property type="entry name" value="Homeodomain-like"/>
    <property type="match status" value="1"/>
</dbReference>
<name>A0A158L670_9BURK</name>
<sequence>MREEQLQHAASAWFDKEAALDAATLWGWSHGYEATSVCDLAATMGLTAVSLQRFGDRRAV</sequence>
<comment type="caution">
    <text evidence="1">The sequence shown here is derived from an EMBL/GenBank/DDBJ whole genome shotgun (WGS) entry which is preliminary data.</text>
</comment>
<gene>
    <name evidence="1" type="ORF">AWB74_08738</name>
</gene>
<dbReference type="InterPro" id="IPR009057">
    <property type="entry name" value="Homeodomain-like_sf"/>
</dbReference>
<dbReference type="Proteomes" id="UP000055019">
    <property type="component" value="Unassembled WGS sequence"/>
</dbReference>
<dbReference type="AlphaFoldDB" id="A0A158L670"/>
<dbReference type="Gene3D" id="1.10.10.60">
    <property type="entry name" value="Homeodomain-like"/>
    <property type="match status" value="1"/>
</dbReference>
<evidence type="ECO:0000313" key="1">
    <source>
        <dbReference type="EMBL" id="SAL88798.1"/>
    </source>
</evidence>
<accession>A0A158L670</accession>
<dbReference type="EMBL" id="FCOM02000181">
    <property type="protein sequence ID" value="SAL88798.1"/>
    <property type="molecule type" value="Genomic_DNA"/>
</dbReference>
<keyword evidence="2" id="KW-1185">Reference proteome</keyword>
<evidence type="ECO:0008006" key="3">
    <source>
        <dbReference type="Google" id="ProtNLM"/>
    </source>
</evidence>
<proteinExistence type="predicted"/>
<evidence type="ECO:0000313" key="2">
    <source>
        <dbReference type="Proteomes" id="UP000055019"/>
    </source>
</evidence>